<name>A0AAW6E469_9FIRM</name>
<accession>A0AAW6E469</accession>
<organism evidence="1 2">
    <name type="scientific">Ruminococcus bicirculans</name>
    <name type="common">ex Wegman et al. 2014</name>
    <dbReference type="NCBI Taxonomy" id="1160721"/>
    <lineage>
        <taxon>Bacteria</taxon>
        <taxon>Bacillati</taxon>
        <taxon>Bacillota</taxon>
        <taxon>Clostridia</taxon>
        <taxon>Eubacteriales</taxon>
        <taxon>Oscillospiraceae</taxon>
        <taxon>Ruminococcus</taxon>
    </lineage>
</organism>
<dbReference type="RefSeq" id="WP_195552054.1">
    <property type="nucleotide sequence ID" value="NZ_JADMNX010000009.1"/>
</dbReference>
<protein>
    <submittedName>
        <fullName evidence="1">Uncharacterized protein</fullName>
    </submittedName>
</protein>
<reference evidence="1" key="1">
    <citation type="submission" date="2023-01" db="EMBL/GenBank/DDBJ databases">
        <title>Human gut microbiome strain richness.</title>
        <authorList>
            <person name="Chen-Liaw A."/>
        </authorList>
    </citation>
    <scope>NUCLEOTIDE SEQUENCE</scope>
    <source>
        <strain evidence="1">D59st1_B8_D59t2_181005</strain>
    </source>
</reference>
<evidence type="ECO:0000313" key="1">
    <source>
        <dbReference type="EMBL" id="MDB8742861.1"/>
    </source>
</evidence>
<dbReference type="Proteomes" id="UP001211421">
    <property type="component" value="Unassembled WGS sequence"/>
</dbReference>
<gene>
    <name evidence="1" type="ORF">PNV70_12390</name>
</gene>
<proteinExistence type="predicted"/>
<dbReference type="AlphaFoldDB" id="A0AAW6E469"/>
<evidence type="ECO:0000313" key="2">
    <source>
        <dbReference type="Proteomes" id="UP001211421"/>
    </source>
</evidence>
<dbReference type="EMBL" id="JAQMLS010000009">
    <property type="protein sequence ID" value="MDB8742861.1"/>
    <property type="molecule type" value="Genomic_DNA"/>
</dbReference>
<comment type="caution">
    <text evidence="1">The sequence shown here is derived from an EMBL/GenBank/DDBJ whole genome shotgun (WGS) entry which is preliminary data.</text>
</comment>
<sequence length="132" mass="14619">MLKNSFKGGEIMADDLTLTQDITENDYPMQHAGEEIDEILSRAGKIHYGTVVHKMTKANPLMQIPLGLTFAPKQVIATLRQTDTPTPYQNYCTHVYGSGTSYYMSVCMGANNGPTLETVPTGTYYVDYIAIE</sequence>